<dbReference type="AlphaFoldDB" id="A0A7J9FDT6"/>
<keyword evidence="1" id="KW-0175">Coiled coil</keyword>
<reference evidence="2 3" key="1">
    <citation type="journal article" date="2019" name="Genome Biol. Evol.">
        <title>Insights into the evolution of the New World diploid cottons (Gossypium, subgenus Houzingenia) based on genome sequencing.</title>
        <authorList>
            <person name="Grover C.E."/>
            <person name="Arick M.A. 2nd"/>
            <person name="Thrash A."/>
            <person name="Conover J.L."/>
            <person name="Sanders W.S."/>
            <person name="Peterson D.G."/>
            <person name="Frelichowski J.E."/>
            <person name="Scheffler J.A."/>
            <person name="Scheffler B.E."/>
            <person name="Wendel J.F."/>
        </authorList>
    </citation>
    <scope>NUCLEOTIDE SEQUENCE [LARGE SCALE GENOMIC DNA]</scope>
    <source>
        <strain evidence="2">8</strain>
        <tissue evidence="2">Leaf</tissue>
    </source>
</reference>
<comment type="caution">
    <text evidence="2">The sequence shown here is derived from an EMBL/GenBank/DDBJ whole genome shotgun (WGS) entry which is preliminary data.</text>
</comment>
<evidence type="ECO:0000256" key="1">
    <source>
        <dbReference type="SAM" id="Coils"/>
    </source>
</evidence>
<accession>A0A7J9FDT6</accession>
<name>A0A7J9FDT6_9ROSI</name>
<feature type="coiled-coil region" evidence="1">
    <location>
        <begin position="15"/>
        <end position="42"/>
    </location>
</feature>
<evidence type="ECO:0000313" key="2">
    <source>
        <dbReference type="EMBL" id="MBA0783452.1"/>
    </source>
</evidence>
<sequence length="77" mass="8700">MGLTQWKSNLENLEDDTLEDMLLAMKKEIKELKEELTIYKATLSNGMLSSRPKKQVIDVPKPTKFKGAILPSDGHRG</sequence>
<dbReference type="Proteomes" id="UP000593568">
    <property type="component" value="Unassembled WGS sequence"/>
</dbReference>
<protein>
    <submittedName>
        <fullName evidence="2">Uncharacterized protein</fullName>
    </submittedName>
</protein>
<gene>
    <name evidence="2" type="ORF">Gotri_001162</name>
</gene>
<organism evidence="2 3">
    <name type="scientific">Gossypium trilobum</name>
    <dbReference type="NCBI Taxonomy" id="34281"/>
    <lineage>
        <taxon>Eukaryota</taxon>
        <taxon>Viridiplantae</taxon>
        <taxon>Streptophyta</taxon>
        <taxon>Embryophyta</taxon>
        <taxon>Tracheophyta</taxon>
        <taxon>Spermatophyta</taxon>
        <taxon>Magnoliopsida</taxon>
        <taxon>eudicotyledons</taxon>
        <taxon>Gunneridae</taxon>
        <taxon>Pentapetalae</taxon>
        <taxon>rosids</taxon>
        <taxon>malvids</taxon>
        <taxon>Malvales</taxon>
        <taxon>Malvaceae</taxon>
        <taxon>Malvoideae</taxon>
        <taxon>Gossypium</taxon>
    </lineage>
</organism>
<dbReference type="EMBL" id="JABEZW010000013">
    <property type="protein sequence ID" value="MBA0783452.1"/>
    <property type="molecule type" value="Genomic_DNA"/>
</dbReference>
<evidence type="ECO:0000313" key="3">
    <source>
        <dbReference type="Proteomes" id="UP000593568"/>
    </source>
</evidence>
<proteinExistence type="predicted"/>
<keyword evidence="3" id="KW-1185">Reference proteome</keyword>